<evidence type="ECO:0000313" key="2">
    <source>
        <dbReference type="Proteomes" id="UP000032568"/>
    </source>
</evidence>
<dbReference type="InterPro" id="IPR036661">
    <property type="entry name" value="Luciferase-like_sf"/>
</dbReference>
<keyword evidence="2" id="KW-1185">Reference proteome</keyword>
<dbReference type="GO" id="GO:0016705">
    <property type="term" value="F:oxidoreductase activity, acting on paired donors, with incorporation or reduction of molecular oxygen"/>
    <property type="evidence" value="ECO:0007669"/>
    <property type="project" value="InterPro"/>
</dbReference>
<protein>
    <submittedName>
        <fullName evidence="1">Uncharacterized protein</fullName>
    </submittedName>
</protein>
<gene>
    <name evidence="1" type="ORF">SG35_031880</name>
</gene>
<accession>A0AAF0C4J0</accession>
<reference evidence="1 2" key="1">
    <citation type="journal article" date="2015" name="Genome Announc.">
        <title>Draft Genome Sequences of Marine Isolates of Thalassomonas viridans and Thalassomonas actiniarum.</title>
        <authorList>
            <person name="Olonade I."/>
            <person name="van Zyl L.J."/>
            <person name="Trindade M."/>
        </authorList>
    </citation>
    <scope>NUCLEOTIDE SEQUENCE [LARGE SCALE GENOMIC DNA]</scope>
    <source>
        <strain evidence="1 2">A5K-106</strain>
    </source>
</reference>
<dbReference type="EMBL" id="CP059736">
    <property type="protein sequence ID" value="WDE02352.1"/>
    <property type="molecule type" value="Genomic_DNA"/>
</dbReference>
<sequence length="104" mass="11598">MMDNFSNDRIGLAGLWLCYKTENHQACKEMFTSGVEAVDRLSRGKNISRVNDQGAETQISIRPQPVQSALPVWITAASNTDTFVQRVKSVRICSPICRDKIPVS</sequence>
<dbReference type="KEGG" id="tact:SG35_031880"/>
<reference evidence="1 2" key="2">
    <citation type="journal article" date="2022" name="Mar. Drugs">
        <title>Bioassay-Guided Fractionation Leads to the Detection of Cholic Acid Generated by the Rare Thalassomonas sp.</title>
        <authorList>
            <person name="Pheiffer F."/>
            <person name="Schneider Y.K."/>
            <person name="Hansen E.H."/>
            <person name="Andersen J.H."/>
            <person name="Isaksson J."/>
            <person name="Busche T."/>
            <person name="R C."/>
            <person name="Kalinowski J."/>
            <person name="Zyl L.V."/>
            <person name="Trindade M."/>
        </authorList>
    </citation>
    <scope>NUCLEOTIDE SEQUENCE [LARGE SCALE GENOMIC DNA]</scope>
    <source>
        <strain evidence="1 2">A5K-106</strain>
    </source>
</reference>
<name>A0AAF0C4J0_9GAMM</name>
<dbReference type="Proteomes" id="UP000032568">
    <property type="component" value="Chromosome pTact"/>
</dbReference>
<dbReference type="AlphaFoldDB" id="A0AAF0C4J0"/>
<evidence type="ECO:0000313" key="1">
    <source>
        <dbReference type="EMBL" id="WDE02352.1"/>
    </source>
</evidence>
<organism evidence="1 2">
    <name type="scientific">Thalassomonas actiniarum</name>
    <dbReference type="NCBI Taxonomy" id="485447"/>
    <lineage>
        <taxon>Bacteria</taxon>
        <taxon>Pseudomonadati</taxon>
        <taxon>Pseudomonadota</taxon>
        <taxon>Gammaproteobacteria</taxon>
        <taxon>Alteromonadales</taxon>
        <taxon>Colwelliaceae</taxon>
        <taxon>Thalassomonas</taxon>
    </lineage>
</organism>
<dbReference type="Gene3D" id="3.20.20.30">
    <property type="entry name" value="Luciferase-like domain"/>
    <property type="match status" value="1"/>
</dbReference>
<proteinExistence type="predicted"/>